<keyword evidence="5" id="KW-1185">Reference proteome</keyword>
<evidence type="ECO:0000256" key="2">
    <source>
        <dbReference type="ARBA" id="ARBA00023054"/>
    </source>
</evidence>
<evidence type="ECO:0000313" key="5">
    <source>
        <dbReference type="Proteomes" id="UP001057520"/>
    </source>
</evidence>
<gene>
    <name evidence="4" type="ORF">MZV50_24590</name>
</gene>
<dbReference type="PANTHER" id="PTHR32347">
    <property type="entry name" value="EFFLUX SYSTEM COMPONENT YKNX-RELATED"/>
    <property type="match status" value="1"/>
</dbReference>
<evidence type="ECO:0000256" key="3">
    <source>
        <dbReference type="SAM" id="Coils"/>
    </source>
</evidence>
<keyword evidence="2 3" id="KW-0175">Coiled coil</keyword>
<comment type="subcellular location">
    <subcellularLocation>
        <location evidence="1">Cell envelope</location>
    </subcellularLocation>
</comment>
<organism evidence="4 5">
    <name type="scientific">Caulobacter segnis</name>
    <dbReference type="NCBI Taxonomy" id="88688"/>
    <lineage>
        <taxon>Bacteria</taxon>
        <taxon>Pseudomonadati</taxon>
        <taxon>Pseudomonadota</taxon>
        <taxon>Alphaproteobacteria</taxon>
        <taxon>Caulobacterales</taxon>
        <taxon>Caulobacteraceae</taxon>
        <taxon>Caulobacter</taxon>
    </lineage>
</organism>
<protein>
    <submittedName>
        <fullName evidence="4">HlyD family efflux transporter periplasmic adaptor subunit</fullName>
    </submittedName>
</protein>
<feature type="coiled-coil region" evidence="3">
    <location>
        <begin position="109"/>
        <end position="167"/>
    </location>
</feature>
<dbReference type="Gene3D" id="2.40.50.100">
    <property type="match status" value="2"/>
</dbReference>
<sequence length="332" mass="35158">MKPAVRILAVVAGVVVGGVLGWKLLGPDARRPHRLSGYVEGETLYVATSNAGLVSAVAVQRGDRVKAGQPLFALDAAQLTAARDQAAAQVAIASAQLRDAEKGQRPQELAVYDAERAAAQAQVRQAQADYDRIAPLVRKGIYAPAKLDQVKAALDTARANAAAVARRKDVGTLGARPDAVSAARSAVASARESLAAAQDRLDQISPRAPAAARVQDVFYQPGEWAAANQPVVALLSDSRVRLRFFVPEAEVARYQPGMAVRFACDGCGAERTARINYVSPRSEYTPPVIYSREARQRLVFLVEARPDPGAPLAIGQPVDVVPLEGVSGESGR</sequence>
<dbReference type="SUPFAM" id="SSF111369">
    <property type="entry name" value="HlyD-like secretion proteins"/>
    <property type="match status" value="1"/>
</dbReference>
<evidence type="ECO:0000256" key="1">
    <source>
        <dbReference type="ARBA" id="ARBA00004196"/>
    </source>
</evidence>
<dbReference type="InterPro" id="IPR050465">
    <property type="entry name" value="UPF0194_transport"/>
</dbReference>
<evidence type="ECO:0000313" key="4">
    <source>
        <dbReference type="EMBL" id="USQ95681.1"/>
    </source>
</evidence>
<dbReference type="Gene3D" id="2.40.30.170">
    <property type="match status" value="1"/>
</dbReference>
<dbReference type="EMBL" id="CP096040">
    <property type="protein sequence ID" value="USQ95681.1"/>
    <property type="molecule type" value="Genomic_DNA"/>
</dbReference>
<name>A0ABY4ZSW8_9CAUL</name>
<reference evidence="4 5" key="1">
    <citation type="submission" date="2022-04" db="EMBL/GenBank/DDBJ databases">
        <title>Genome sequence of soybean root-associated Caulobacter segnis RL271.</title>
        <authorList>
            <person name="Longley R."/>
            <person name="Bonito G."/>
            <person name="Trigodet F."/>
            <person name="Crosson S."/>
            <person name="Fiebig A."/>
        </authorList>
    </citation>
    <scope>NUCLEOTIDE SEQUENCE [LARGE SCALE GENOMIC DNA]</scope>
    <source>
        <strain evidence="4 5">RL271</strain>
    </source>
</reference>
<proteinExistence type="predicted"/>
<dbReference type="PANTHER" id="PTHR32347:SF23">
    <property type="entry name" value="BLL5650 PROTEIN"/>
    <property type="match status" value="1"/>
</dbReference>
<dbReference type="Proteomes" id="UP001057520">
    <property type="component" value="Chromosome"/>
</dbReference>
<accession>A0ABY4ZSW8</accession>
<dbReference type="Gene3D" id="1.10.287.470">
    <property type="entry name" value="Helix hairpin bin"/>
    <property type="match status" value="2"/>
</dbReference>